<dbReference type="GO" id="GO:0002250">
    <property type="term" value="P:adaptive immune response"/>
    <property type="evidence" value="ECO:0007669"/>
    <property type="project" value="UniProtKB-KW"/>
</dbReference>
<dbReference type="PANTHER" id="PTHR48487">
    <property type="entry name" value="INTERLEUKIN-2"/>
    <property type="match status" value="1"/>
</dbReference>
<keyword evidence="2" id="KW-1185">Reference proteome</keyword>
<dbReference type="InterPro" id="IPR000779">
    <property type="entry name" value="IL-2"/>
</dbReference>
<dbReference type="GO" id="GO:0005615">
    <property type="term" value="C:extracellular space"/>
    <property type="evidence" value="ECO:0007669"/>
    <property type="project" value="UniProtKB-KW"/>
</dbReference>
<dbReference type="GeneID" id="105989886"/>
<organism evidence="2 3">
    <name type="scientific">Dipodomys ordii</name>
    <name type="common">Ord's kangaroo rat</name>
    <dbReference type="NCBI Taxonomy" id="10020"/>
    <lineage>
        <taxon>Eukaryota</taxon>
        <taxon>Metazoa</taxon>
        <taxon>Chordata</taxon>
        <taxon>Craniata</taxon>
        <taxon>Vertebrata</taxon>
        <taxon>Euteleostomi</taxon>
        <taxon>Mammalia</taxon>
        <taxon>Eutheria</taxon>
        <taxon>Euarchontoglires</taxon>
        <taxon>Glires</taxon>
        <taxon>Rodentia</taxon>
        <taxon>Castorimorpha</taxon>
        <taxon>Heteromyidae</taxon>
        <taxon>Dipodomyinae</taxon>
        <taxon>Dipodomys</taxon>
    </lineage>
</organism>
<dbReference type="CTD" id="3558"/>
<feature type="chain" id="PRO_5010001077" description="Interleukin-2" evidence="1">
    <location>
        <begin position="21"/>
        <end position="153"/>
    </location>
</feature>
<dbReference type="OMA" id="NGVNNYE"/>
<dbReference type="FunCoup" id="A0A1S3FNJ6">
    <property type="interactions" value="716"/>
</dbReference>
<sequence length="153" mass="17328">MYKTQLLLCIALGLVLVINSAPTSAPMKEARGQLEQVLLDLQVLLKAVNSDKNLKLSRMLTFKFYMPKKATDLKHLQCLEEELKPLEGVLNLAQSNNFHLKDSRDLISNINVTVLKLKGSETFICDYEDKTATIVEFLNRWIIFCQGIISTLT</sequence>
<dbReference type="RefSeq" id="XP_012877594.1">
    <property type="nucleotide sequence ID" value="XM_013022140.1"/>
</dbReference>
<keyword evidence="1" id="KW-0964">Secreted</keyword>
<dbReference type="Gene3D" id="1.20.1250.10">
    <property type="match status" value="1"/>
</dbReference>
<accession>A0A1S3FNJ6</accession>
<dbReference type="STRING" id="10020.ENSDORP00000014086"/>
<keyword evidence="1" id="KW-1015">Disulfide bond</keyword>
<dbReference type="PRINTS" id="PR00265">
    <property type="entry name" value="INTERLEUKIN2"/>
</dbReference>
<dbReference type="InParanoid" id="A0A1S3FNJ6"/>
<keyword evidence="1" id="KW-0339">Growth factor</keyword>
<name>A0A1S3FNJ6_DIPOR</name>
<evidence type="ECO:0000313" key="2">
    <source>
        <dbReference type="Proteomes" id="UP000081671"/>
    </source>
</evidence>
<dbReference type="GO" id="GO:0008083">
    <property type="term" value="F:growth factor activity"/>
    <property type="evidence" value="ECO:0007669"/>
    <property type="project" value="UniProtKB-KW"/>
</dbReference>
<dbReference type="InterPro" id="IPR009079">
    <property type="entry name" value="4_helix_cytokine-like_core"/>
</dbReference>
<comment type="function">
    <text evidence="1">Cytokine produced by activated CD4-positive helper T-cells and to a lesser extend activated CD8-positive T-cells and natural killer (NK) cells that plays pivotal roles in the immune response and tolerance. Binds to a receptor complex composed of either the high-affinity trimeric IL-2R (IL2RA/CD25, IL2RB/CD122 and IL2RG/CD132) or the low-affinity dimeric IL-2R (IL2RB and IL2RG). Interaction with the receptor leads to oligomerization and conformation changes in the IL-2R subunits resulting in downstream signaling starting with phosphorylation of JAK1 and JAK3. In turn, JAK1 and JAK3 phosphorylate the receptor to form a docking site leading to the phosphorylation of several substrates including STAT5. This process leads to activation of several pathways including STAT, phosphoinositide-3-kinase/PI3K and mitogen-activated protein kinase/MAPK pathways. Functions as a T-cell growth factor and can increase NK-cell cytolytic activity as well. Promotes strong proliferation of activated B-cells and subsequently immunoglobulin production. Plays a pivotal role in regulating the adaptive immune system by controlling the survival and proliferation of regulatory T-cells, which are required for the maintenance of immune tolerance. Moreover, participates in the differentiation and homeostasis of effector T-cell subsets, including Th1, Th2, Th17 as well as memory CD8-positive T-cells.</text>
</comment>
<dbReference type="GO" id="GO:0005134">
    <property type="term" value="F:interleukin-2 receptor binding"/>
    <property type="evidence" value="ECO:0007669"/>
    <property type="project" value="InterPro"/>
</dbReference>
<dbReference type="PANTHER" id="PTHR48487:SF1">
    <property type="entry name" value="INTERLEUKIN-2"/>
    <property type="match status" value="1"/>
</dbReference>
<keyword evidence="1" id="KW-0732">Signal</keyword>
<dbReference type="Proteomes" id="UP000081671">
    <property type="component" value="Unplaced"/>
</dbReference>
<comment type="similarity">
    <text evidence="1">Belongs to the IL-2 family.</text>
</comment>
<dbReference type="KEGG" id="dord:105989886"/>
<keyword evidence="1" id="KW-1064">Adaptive immunity</keyword>
<dbReference type="SMART" id="SM00189">
    <property type="entry name" value="IL2"/>
    <property type="match status" value="1"/>
</dbReference>
<comment type="subcellular location">
    <subcellularLocation>
        <location evidence="1">Secreted</location>
    </subcellularLocation>
</comment>
<protein>
    <recommendedName>
        <fullName evidence="1">Interleukin-2</fullName>
        <shortName evidence="1">IL-2</shortName>
    </recommendedName>
</protein>
<keyword evidence="1" id="KW-0202">Cytokine</keyword>
<dbReference type="GO" id="GO:0005125">
    <property type="term" value="F:cytokine activity"/>
    <property type="evidence" value="ECO:0007669"/>
    <property type="project" value="UniProtKB-KW"/>
</dbReference>
<dbReference type="SUPFAM" id="SSF47266">
    <property type="entry name" value="4-helical cytokines"/>
    <property type="match status" value="1"/>
</dbReference>
<dbReference type="OrthoDB" id="9450228at2759"/>
<reference evidence="3" key="1">
    <citation type="submission" date="2025-08" db="UniProtKB">
        <authorList>
            <consortium name="RefSeq"/>
        </authorList>
    </citation>
    <scope>IDENTIFICATION</scope>
    <source>
        <tissue evidence="3">Kidney</tissue>
    </source>
</reference>
<feature type="signal peptide" evidence="1">
    <location>
        <begin position="1"/>
        <end position="20"/>
    </location>
</feature>
<evidence type="ECO:0000313" key="3">
    <source>
        <dbReference type="RefSeq" id="XP_012877594.1"/>
    </source>
</evidence>
<keyword evidence="1" id="KW-0391">Immunity</keyword>
<proteinExistence type="inferred from homology"/>
<dbReference type="Pfam" id="PF00715">
    <property type="entry name" value="IL2"/>
    <property type="match status" value="1"/>
</dbReference>
<dbReference type="AlphaFoldDB" id="A0A1S3FNJ6"/>
<evidence type="ECO:0000256" key="1">
    <source>
        <dbReference type="RuleBase" id="RU363134"/>
    </source>
</evidence>
<gene>
    <name evidence="3" type="primary">Il2</name>
    <name evidence="1" type="synonym">IL2</name>
</gene>